<keyword evidence="2" id="KW-0732">Signal</keyword>
<evidence type="ECO:0000256" key="2">
    <source>
        <dbReference type="SAM" id="SignalP"/>
    </source>
</evidence>
<feature type="region of interest" description="Disordered" evidence="1">
    <location>
        <begin position="46"/>
        <end position="83"/>
    </location>
</feature>
<evidence type="ECO:0000256" key="1">
    <source>
        <dbReference type="SAM" id="MobiDB-lite"/>
    </source>
</evidence>
<accession>A0A7G8FQJ6</accession>
<feature type="signal peptide" evidence="2">
    <location>
        <begin position="1"/>
        <end position="20"/>
    </location>
</feature>
<proteinExistence type="evidence at transcript level"/>
<name>A0A7G8FQJ6_PHYBB</name>
<dbReference type="AlphaFoldDB" id="A0A7G8FQJ6"/>
<feature type="chain" id="PRO_5028974082" evidence="2">
    <location>
        <begin position="21"/>
        <end position="166"/>
    </location>
</feature>
<organism evidence="3">
    <name type="scientific">Phytophthora brassicae</name>
    <dbReference type="NCBI Taxonomy" id="187813"/>
    <lineage>
        <taxon>Eukaryota</taxon>
        <taxon>Sar</taxon>
        <taxon>Stramenopiles</taxon>
        <taxon>Oomycota</taxon>
        <taxon>Peronosporomycetes</taxon>
        <taxon>Peronosporales</taxon>
        <taxon>Peronosporaceae</taxon>
        <taxon>Phytophthora</taxon>
    </lineage>
</organism>
<dbReference type="EMBL" id="MN708976">
    <property type="protein sequence ID" value="QNI83841.1"/>
    <property type="molecule type" value="mRNA"/>
</dbReference>
<sequence length="166" mass="18816">MVRIYILLVLSAALVAVGKGSSMDTISDVTTAVAARELLQDKLDMPRSDNTEERENGGINRGFLRTMNTSPTKANENEFDSEERESKIQAGILSSLSKLTAKMGLPKTSKNLLFRSWIKAEKNPDFVRGYYNLKGHDFLEQQKMPHYKDMLDYNEIWQARVRAGKI</sequence>
<evidence type="ECO:0000313" key="3">
    <source>
        <dbReference type="EMBL" id="QNI83841.1"/>
    </source>
</evidence>
<protein>
    <submittedName>
        <fullName evidence="3">RxLR19 effector</fullName>
    </submittedName>
</protein>
<reference evidence="3" key="1">
    <citation type="journal article" date="2020" name="New Phytol.">
        <title>A Phytophthora effector protein promotes symplastic cell-to-cell trafficking by physical interaction with plasmodesmata-localised callose synthases.</title>
        <authorList>
            <person name="Tomczynska I."/>
            <person name="Stumpe M."/>
            <person name="Doan T.G."/>
            <person name="Mauch F."/>
        </authorList>
    </citation>
    <scope>NUCLEOTIDE SEQUENCE</scope>
</reference>
<feature type="compositionally biased region" description="Basic and acidic residues" evidence="1">
    <location>
        <begin position="46"/>
        <end position="56"/>
    </location>
</feature>